<proteinExistence type="predicted"/>
<dbReference type="Proteomes" id="UP001652625">
    <property type="component" value="Chromosome 01"/>
</dbReference>
<reference evidence="2" key="2">
    <citation type="submission" date="2025-08" db="UniProtKB">
        <authorList>
            <consortium name="RefSeq"/>
        </authorList>
    </citation>
    <scope>IDENTIFICATION</scope>
</reference>
<keyword evidence="1" id="KW-1185">Reference proteome</keyword>
<reference evidence="1" key="1">
    <citation type="submission" date="2025-05" db="UniProtKB">
        <authorList>
            <consortium name="RefSeq"/>
        </authorList>
    </citation>
    <scope>NUCLEOTIDE SEQUENCE [LARGE SCALE GENOMIC DNA]</scope>
</reference>
<accession>A0ABM4B2V2</accession>
<dbReference type="GeneID" id="136074719"/>
<sequence length="273" mass="32254">MSINNTDKSKLKVAGFEVSDDTAIKKSLNVLLTSRHFRNSWYILWEGLYGKIPSSIDHMVSGVCLWDCRWKIEFYNRKKLSDPGAVRALSLSITRNEVFKFIKEGTKVKSITVPKGLSRYHKLYLNWLKESVQKIKVKHIFMHIPLDEYHFYIRELENHLNKSLPYIHKCLDYFGQEIMKEVRFILEQSKVKYTFLNPMSDFNVSCPIQSYRYAYNELTEKYPGEEFFALEDLREFKLLTGSKVTNGIFSILDHPNPYCDKRTDEHNSETFFL</sequence>
<name>A0ABM4B2V2_HYDVU</name>
<evidence type="ECO:0000313" key="1">
    <source>
        <dbReference type="Proteomes" id="UP001652625"/>
    </source>
</evidence>
<gene>
    <name evidence="2" type="primary">LOC136074719</name>
</gene>
<organism evidence="1 2">
    <name type="scientific">Hydra vulgaris</name>
    <name type="common">Hydra</name>
    <name type="synonym">Hydra attenuata</name>
    <dbReference type="NCBI Taxonomy" id="6087"/>
    <lineage>
        <taxon>Eukaryota</taxon>
        <taxon>Metazoa</taxon>
        <taxon>Cnidaria</taxon>
        <taxon>Hydrozoa</taxon>
        <taxon>Hydroidolina</taxon>
        <taxon>Anthoathecata</taxon>
        <taxon>Aplanulata</taxon>
        <taxon>Hydridae</taxon>
        <taxon>Hydra</taxon>
    </lineage>
</organism>
<dbReference type="RefSeq" id="XP_065643130.1">
    <property type="nucleotide sequence ID" value="XM_065787058.1"/>
</dbReference>
<evidence type="ECO:0000313" key="2">
    <source>
        <dbReference type="RefSeq" id="XP_065643130.1"/>
    </source>
</evidence>
<protein>
    <submittedName>
        <fullName evidence="2">Uncharacterized protein LOC136074719</fullName>
    </submittedName>
</protein>